<dbReference type="Proteomes" id="UP000274756">
    <property type="component" value="Unassembled WGS sequence"/>
</dbReference>
<evidence type="ECO:0000256" key="1">
    <source>
        <dbReference type="SAM" id="MobiDB-lite"/>
    </source>
</evidence>
<protein>
    <submittedName>
        <fullName evidence="5">PCGF6 protein</fullName>
    </submittedName>
</protein>
<proteinExistence type="predicted"/>
<evidence type="ECO:0000313" key="3">
    <source>
        <dbReference type="Proteomes" id="UP000038040"/>
    </source>
</evidence>
<dbReference type="AlphaFoldDB" id="A0A0N4U6P7"/>
<organism evidence="3 5">
    <name type="scientific">Dracunculus medinensis</name>
    <name type="common">Guinea worm</name>
    <dbReference type="NCBI Taxonomy" id="318479"/>
    <lineage>
        <taxon>Eukaryota</taxon>
        <taxon>Metazoa</taxon>
        <taxon>Ecdysozoa</taxon>
        <taxon>Nematoda</taxon>
        <taxon>Chromadorea</taxon>
        <taxon>Rhabditida</taxon>
        <taxon>Spirurina</taxon>
        <taxon>Dracunculoidea</taxon>
        <taxon>Dracunculidae</taxon>
        <taxon>Dracunculus</taxon>
    </lineage>
</organism>
<accession>A0A0N4U6P7</accession>
<name>A0A0N4U6P7_DRAME</name>
<evidence type="ECO:0000313" key="2">
    <source>
        <dbReference type="EMBL" id="VDN57000.1"/>
    </source>
</evidence>
<keyword evidence="4" id="KW-1185">Reference proteome</keyword>
<feature type="region of interest" description="Disordered" evidence="1">
    <location>
        <begin position="1"/>
        <end position="22"/>
    </location>
</feature>
<dbReference type="Proteomes" id="UP000038040">
    <property type="component" value="Unplaced"/>
</dbReference>
<reference evidence="2 4" key="2">
    <citation type="submission" date="2018-11" db="EMBL/GenBank/DDBJ databases">
        <authorList>
            <consortium name="Pathogen Informatics"/>
        </authorList>
    </citation>
    <scope>NUCLEOTIDE SEQUENCE [LARGE SCALE GENOMIC DNA]</scope>
</reference>
<dbReference type="WBParaSite" id="DME_0000261301-mRNA-1">
    <property type="protein sequence ID" value="DME_0000261301-mRNA-1"/>
    <property type="gene ID" value="DME_0000261301"/>
</dbReference>
<evidence type="ECO:0000313" key="4">
    <source>
        <dbReference type="Proteomes" id="UP000274756"/>
    </source>
</evidence>
<dbReference type="EMBL" id="UYYG01001158">
    <property type="protein sequence ID" value="VDN57000.1"/>
    <property type="molecule type" value="Genomic_DNA"/>
</dbReference>
<evidence type="ECO:0000313" key="5">
    <source>
        <dbReference type="WBParaSite" id="DME_0000261301-mRNA-1"/>
    </source>
</evidence>
<gene>
    <name evidence="2" type="ORF">DME_LOCUS6973</name>
</gene>
<reference evidence="5" key="1">
    <citation type="submission" date="2017-02" db="UniProtKB">
        <authorList>
            <consortium name="WormBaseParasite"/>
        </authorList>
    </citation>
    <scope>IDENTIFICATION</scope>
</reference>
<sequence>MPPEGVSDDTHTEESSRSTGVVNSAELEGTFRIFLFEKGHSYVQQVHLCICMVCQLAEKDNLRIREMHENWEFENEP</sequence>